<dbReference type="EC" id="2.5.1.18" evidence="1"/>
<proteinExistence type="predicted"/>
<keyword evidence="1" id="KW-0808">Transferase</keyword>
<gene>
    <name evidence="1" type="ORF">AVDCRST_MAG84-7329</name>
</gene>
<organism evidence="1">
    <name type="scientific">uncultured Microcoleus sp</name>
    <dbReference type="NCBI Taxonomy" id="259945"/>
    <lineage>
        <taxon>Bacteria</taxon>
        <taxon>Bacillati</taxon>
        <taxon>Cyanobacteriota</taxon>
        <taxon>Cyanophyceae</taxon>
        <taxon>Oscillatoriophycideae</taxon>
        <taxon>Oscillatoriales</taxon>
        <taxon>Microcoleaceae</taxon>
        <taxon>Microcoleus</taxon>
        <taxon>environmental samples</taxon>
    </lineage>
</organism>
<accession>A0A6J4PRL9</accession>
<dbReference type="GO" id="GO:0004364">
    <property type="term" value="F:glutathione transferase activity"/>
    <property type="evidence" value="ECO:0007669"/>
    <property type="project" value="UniProtKB-EC"/>
</dbReference>
<evidence type="ECO:0000313" key="1">
    <source>
        <dbReference type="EMBL" id="CAA9423514.1"/>
    </source>
</evidence>
<dbReference type="AlphaFoldDB" id="A0A6J4PRL9"/>
<reference evidence="1" key="1">
    <citation type="submission" date="2020-02" db="EMBL/GenBank/DDBJ databases">
        <authorList>
            <person name="Meier V. D."/>
        </authorList>
    </citation>
    <scope>NUCLEOTIDE SEQUENCE</scope>
    <source>
        <strain evidence="1">AVDCRST_MAG84</strain>
    </source>
</reference>
<dbReference type="EMBL" id="CADCTZ010001835">
    <property type="protein sequence ID" value="CAA9423514.1"/>
    <property type="molecule type" value="Genomic_DNA"/>
</dbReference>
<name>A0A6J4PRL9_9CYAN</name>
<protein>
    <submittedName>
        <fullName evidence="1">Glutathione S-transferase, unnamed subgroup</fullName>
        <ecNumber evidence="1">2.5.1.18</ecNumber>
    </submittedName>
</protein>
<sequence>MATSRFWYLTGKAQKYQESLQQKQAPGYAALGVMEQHLAKTAEAPH</sequence>